<dbReference type="RefSeq" id="WP_112432736.1">
    <property type="nucleotide sequence ID" value="NZ_MCIF01000002.1"/>
</dbReference>
<feature type="transmembrane region" description="Helical" evidence="1">
    <location>
        <begin position="27"/>
        <end position="46"/>
    </location>
</feature>
<name>A0A328VL80_9CHLR</name>
<protein>
    <submittedName>
        <fullName evidence="2">Uncharacterized protein</fullName>
    </submittedName>
</protein>
<keyword evidence="3" id="KW-1185">Reference proteome</keyword>
<evidence type="ECO:0000313" key="3">
    <source>
        <dbReference type="Proteomes" id="UP000248706"/>
    </source>
</evidence>
<comment type="caution">
    <text evidence="2">The sequence shown here is derived from an EMBL/GenBank/DDBJ whole genome shotgun (WGS) entry which is preliminary data.</text>
</comment>
<feature type="transmembrane region" description="Helical" evidence="1">
    <location>
        <begin position="405"/>
        <end position="424"/>
    </location>
</feature>
<feature type="transmembrane region" description="Helical" evidence="1">
    <location>
        <begin position="343"/>
        <end position="363"/>
    </location>
</feature>
<feature type="transmembrane region" description="Helical" evidence="1">
    <location>
        <begin position="58"/>
        <end position="79"/>
    </location>
</feature>
<feature type="transmembrane region" description="Helical" evidence="1">
    <location>
        <begin position="172"/>
        <end position="188"/>
    </location>
</feature>
<dbReference type="EMBL" id="MCIF01000002">
    <property type="protein sequence ID" value="RAQ97919.1"/>
    <property type="molecule type" value="Genomic_DNA"/>
</dbReference>
<accession>A0A328VL80</accession>
<reference evidence="2 3" key="1">
    <citation type="submission" date="2016-08" db="EMBL/GenBank/DDBJ databases">
        <title>Analysis of Carbohydrate Active Enzymes in Thermogemmatispora T81 Reveals Carbohydrate Degradation Ability.</title>
        <authorList>
            <person name="Tomazini A."/>
            <person name="Lal S."/>
            <person name="Stott M."/>
            <person name="Henrissat B."/>
            <person name="Polikarpov I."/>
            <person name="Sparling R."/>
            <person name="Levin D.B."/>
        </authorList>
    </citation>
    <scope>NUCLEOTIDE SEQUENCE [LARGE SCALE GENOMIC DNA]</scope>
    <source>
        <strain evidence="2 3">T81</strain>
    </source>
</reference>
<feature type="transmembrane region" description="Helical" evidence="1">
    <location>
        <begin position="276"/>
        <end position="297"/>
    </location>
</feature>
<feature type="transmembrane region" description="Helical" evidence="1">
    <location>
        <begin position="318"/>
        <end position="337"/>
    </location>
</feature>
<feature type="transmembrane region" description="Helical" evidence="1">
    <location>
        <begin position="239"/>
        <end position="256"/>
    </location>
</feature>
<dbReference type="Proteomes" id="UP000248706">
    <property type="component" value="Unassembled WGS sequence"/>
</dbReference>
<dbReference type="OrthoDB" id="144064at2"/>
<keyword evidence="1" id="KW-0472">Membrane</keyword>
<keyword evidence="1" id="KW-1133">Transmembrane helix</keyword>
<proteinExistence type="predicted"/>
<feature type="transmembrane region" description="Helical" evidence="1">
    <location>
        <begin position="86"/>
        <end position="106"/>
    </location>
</feature>
<evidence type="ECO:0000256" key="1">
    <source>
        <dbReference type="SAM" id="Phobius"/>
    </source>
</evidence>
<dbReference type="AlphaFoldDB" id="A0A328VL80"/>
<feature type="transmembrane region" description="Helical" evidence="1">
    <location>
        <begin position="436"/>
        <end position="458"/>
    </location>
</feature>
<keyword evidence="1" id="KW-0812">Transmembrane</keyword>
<gene>
    <name evidence="2" type="ORF">A4R35_20440</name>
</gene>
<evidence type="ECO:0000313" key="2">
    <source>
        <dbReference type="EMBL" id="RAQ97919.1"/>
    </source>
</evidence>
<organism evidence="2 3">
    <name type="scientific">Thermogemmatispora tikiterensis</name>
    <dbReference type="NCBI Taxonomy" id="1825093"/>
    <lineage>
        <taxon>Bacteria</taxon>
        <taxon>Bacillati</taxon>
        <taxon>Chloroflexota</taxon>
        <taxon>Ktedonobacteria</taxon>
        <taxon>Thermogemmatisporales</taxon>
        <taxon>Thermogemmatisporaceae</taxon>
        <taxon>Thermogemmatispora</taxon>
    </lineage>
</organism>
<sequence length="512" mass="56408">MISGQRKATKAVLFAERRLDAVIGGRLLNAGWLSGSLGLSVLQMRLLAQSWSQGREALATALVAAVWLASSLLAATLLTGRRRSAARYWGTGLLLCILPQLALPVLRPLPVSLWPATLELGLLSAFSSLLGNAWLLQRRPWPAVDERIALMRAALGTMFGLSLVWLLPAWSGLLAILCLLPLLALDYWPEARAPLPTPGRMVDNWFDLTEGARRWRLQLTLDWLLQGGWWRYLTRRRQLGLVLLASGLAIVLGSIWNAVPTPFAAILQEQGTLPTLLWLLLAQALALGLAFALQLPLRGLLGPSDRLIPERWRPWCQAVALCQPFVMAISLLALGLPGLQAPVWLAISLGLYTLAATAWGILLPRLRPSLSTVIFSQRHLLPPGLSLDQGQLAYERAQEEHVNRFLFVAEGLLTLLLTPVAGWLTGRWTVDGLLIFTGRTLLIALVLLVSLVGLWQLIGYRAEESQSALFRPTPWEQPGFQRGQASPPGAVAQEPTSLIDEIEHFLQKRHHE</sequence>